<reference evidence="6" key="1">
    <citation type="submission" date="2012-12" db="EMBL/GenBank/DDBJ databases">
        <authorList>
            <person name="Hellsten U."/>
            <person name="Grimwood J."/>
            <person name="Chapman J.A."/>
            <person name="Shapiro H."/>
            <person name="Aerts A."/>
            <person name="Otillar R.P."/>
            <person name="Terry A.Y."/>
            <person name="Boore J.L."/>
            <person name="Simakov O."/>
            <person name="Marletaz F."/>
            <person name="Cho S.-J."/>
            <person name="Edsinger-Gonzales E."/>
            <person name="Havlak P."/>
            <person name="Kuo D.-H."/>
            <person name="Larsson T."/>
            <person name="Lv J."/>
            <person name="Arendt D."/>
            <person name="Savage R."/>
            <person name="Osoegawa K."/>
            <person name="de Jong P."/>
            <person name="Lindberg D.R."/>
            <person name="Seaver E.C."/>
            <person name="Weisblat D.A."/>
            <person name="Putnam N.H."/>
            <person name="Grigoriev I.V."/>
            <person name="Rokhsar D.S."/>
        </authorList>
    </citation>
    <scope>NUCLEOTIDE SEQUENCE</scope>
    <source>
        <strain evidence="6">I ESC-2004</strain>
    </source>
</reference>
<dbReference type="HOGENOM" id="CLU_000288_18_10_1"/>
<evidence type="ECO:0000313" key="6">
    <source>
        <dbReference type="Proteomes" id="UP000014760"/>
    </source>
</evidence>
<dbReference type="EMBL" id="KB310753">
    <property type="protein sequence ID" value="ELT90852.1"/>
    <property type="molecule type" value="Genomic_DNA"/>
</dbReference>
<keyword evidence="2" id="KW-0732">Signal</keyword>
<dbReference type="Gene3D" id="3.80.10.10">
    <property type="entry name" value="Ribonuclease Inhibitor"/>
    <property type="match status" value="1"/>
</dbReference>
<evidence type="ECO:0000313" key="4">
    <source>
        <dbReference type="EMBL" id="ELT90852.1"/>
    </source>
</evidence>
<dbReference type="STRING" id="283909.R7TBK7"/>
<reference evidence="4 6" key="2">
    <citation type="journal article" date="2013" name="Nature">
        <title>Insights into bilaterian evolution from three spiralian genomes.</title>
        <authorList>
            <person name="Simakov O."/>
            <person name="Marletaz F."/>
            <person name="Cho S.J."/>
            <person name="Edsinger-Gonzales E."/>
            <person name="Havlak P."/>
            <person name="Hellsten U."/>
            <person name="Kuo D.H."/>
            <person name="Larsson T."/>
            <person name="Lv J."/>
            <person name="Arendt D."/>
            <person name="Savage R."/>
            <person name="Osoegawa K."/>
            <person name="de Jong P."/>
            <person name="Grimwood J."/>
            <person name="Chapman J.A."/>
            <person name="Shapiro H."/>
            <person name="Aerts A."/>
            <person name="Otillar R.P."/>
            <person name="Terry A.Y."/>
            <person name="Boore J.L."/>
            <person name="Grigoriev I.V."/>
            <person name="Lindberg D.R."/>
            <person name="Seaver E.C."/>
            <person name="Weisblat D.A."/>
            <person name="Putnam N.H."/>
            <person name="Rokhsar D.S."/>
        </authorList>
    </citation>
    <scope>NUCLEOTIDE SEQUENCE</scope>
    <source>
        <strain evidence="4 6">I ESC-2004</strain>
    </source>
</reference>
<keyword evidence="1" id="KW-0433">Leucine-rich repeat</keyword>
<proteinExistence type="predicted"/>
<organism evidence="4">
    <name type="scientific">Capitella teleta</name>
    <name type="common">Polychaete worm</name>
    <dbReference type="NCBI Taxonomy" id="283909"/>
    <lineage>
        <taxon>Eukaryota</taxon>
        <taxon>Metazoa</taxon>
        <taxon>Spiralia</taxon>
        <taxon>Lophotrochozoa</taxon>
        <taxon>Annelida</taxon>
        <taxon>Polychaeta</taxon>
        <taxon>Sedentaria</taxon>
        <taxon>Scolecida</taxon>
        <taxon>Capitellidae</taxon>
        <taxon>Capitella</taxon>
    </lineage>
</organism>
<dbReference type="EnsemblMetazoa" id="CapteT134074">
    <property type="protein sequence ID" value="CapteP134074"/>
    <property type="gene ID" value="CapteG134074"/>
</dbReference>
<dbReference type="PANTHER" id="PTHR24369:SF210">
    <property type="entry name" value="CHAOPTIN-RELATED"/>
    <property type="match status" value="1"/>
</dbReference>
<feature type="non-terminal residue" evidence="4">
    <location>
        <position position="160"/>
    </location>
</feature>
<evidence type="ECO:0008006" key="7">
    <source>
        <dbReference type="Google" id="ProtNLM"/>
    </source>
</evidence>
<gene>
    <name evidence="4" type="ORF">CAPTEDRAFT_134074</name>
</gene>
<keyword evidence="3" id="KW-0677">Repeat</keyword>
<dbReference type="InterPro" id="IPR032675">
    <property type="entry name" value="LRR_dom_sf"/>
</dbReference>
<dbReference type="PROSITE" id="PS51450">
    <property type="entry name" value="LRR"/>
    <property type="match status" value="3"/>
</dbReference>
<dbReference type="InterPro" id="IPR050541">
    <property type="entry name" value="LRR_TM_domain-containing"/>
</dbReference>
<name>R7TBK7_CAPTE</name>
<dbReference type="InterPro" id="IPR003591">
    <property type="entry name" value="Leu-rich_rpt_typical-subtyp"/>
</dbReference>
<evidence type="ECO:0000313" key="5">
    <source>
        <dbReference type="EnsemblMetazoa" id="CapteP134074"/>
    </source>
</evidence>
<accession>R7TBK7</accession>
<dbReference type="SUPFAM" id="SSF52058">
    <property type="entry name" value="L domain-like"/>
    <property type="match status" value="1"/>
</dbReference>
<dbReference type="Proteomes" id="UP000014760">
    <property type="component" value="Unassembled WGS sequence"/>
</dbReference>
<sequence>MLVGRNGISASSFGKQPAWCPSKCTCSESDLSAICRFLMFEVIPPELPKFLRILDLTKNNIKEISNNTFVNLHNLTQLTLSNNTIVNIEEDAFKGLKNLKELCLEGNELSIETLETSTNLRGFDSLEYIDLELNQIKEIPKEMFEDLSKLRTLILMNNQL</sequence>
<dbReference type="GO" id="GO:0005886">
    <property type="term" value="C:plasma membrane"/>
    <property type="evidence" value="ECO:0007669"/>
    <property type="project" value="TreeGrafter"/>
</dbReference>
<dbReference type="Pfam" id="PF13855">
    <property type="entry name" value="LRR_8"/>
    <property type="match status" value="2"/>
</dbReference>
<dbReference type="InterPro" id="IPR001611">
    <property type="entry name" value="Leu-rich_rpt"/>
</dbReference>
<dbReference type="OMA" id="NCAKLIN"/>
<dbReference type="EMBL" id="AMQN01014126">
    <property type="status" value="NOT_ANNOTATED_CDS"/>
    <property type="molecule type" value="Genomic_DNA"/>
</dbReference>
<dbReference type="SMART" id="SM00365">
    <property type="entry name" value="LRR_SD22"/>
    <property type="match status" value="4"/>
</dbReference>
<evidence type="ECO:0000256" key="1">
    <source>
        <dbReference type="ARBA" id="ARBA00022614"/>
    </source>
</evidence>
<dbReference type="PANTHER" id="PTHR24369">
    <property type="entry name" value="ANTIGEN BSP, PUTATIVE-RELATED"/>
    <property type="match status" value="1"/>
</dbReference>
<evidence type="ECO:0000256" key="2">
    <source>
        <dbReference type="ARBA" id="ARBA00022729"/>
    </source>
</evidence>
<dbReference type="OrthoDB" id="6240959at2759"/>
<dbReference type="AlphaFoldDB" id="R7TBK7"/>
<dbReference type="SMART" id="SM00369">
    <property type="entry name" value="LRR_TYP"/>
    <property type="match status" value="4"/>
</dbReference>
<reference evidence="5" key="3">
    <citation type="submission" date="2015-06" db="UniProtKB">
        <authorList>
            <consortium name="EnsemblMetazoa"/>
        </authorList>
    </citation>
    <scope>IDENTIFICATION</scope>
</reference>
<evidence type="ECO:0000256" key="3">
    <source>
        <dbReference type="ARBA" id="ARBA00022737"/>
    </source>
</evidence>
<protein>
    <recommendedName>
        <fullName evidence="7">LRRNT domain-containing protein</fullName>
    </recommendedName>
</protein>
<keyword evidence="6" id="KW-1185">Reference proteome</keyword>